<dbReference type="Pfam" id="PF02810">
    <property type="entry name" value="SEC-C"/>
    <property type="match status" value="1"/>
</dbReference>
<comment type="caution">
    <text evidence="1">The sequence shown here is derived from an EMBL/GenBank/DDBJ whole genome shotgun (WGS) entry which is preliminary data.</text>
</comment>
<sequence>MTNDFEEMLEQTNIQYAIVGEVNPSLKETLKGLTKTRTASLARAYQVPGRSKMKQAELAKAVQEYITNPAQLESILLILDAAEWAVFEAAYGDSFVQDNYLPYGYYRLMLELGIVFTYFNEGKLYLVMPDEVKEVFTKLNTPEFAKKRSKMALVFDYLLALSNLYGIYTPDKLLEIYNGQNASDPLEQEELDEIIKQFLQREQNFVLEEGYLINVGLVYNSEEGELQSLLQEIQGKPHYVPDKTELLKYADDGYFEMTPQLVSLKAYVLDRMSDDEEMVDALVDDIQLACSMNAPLDQLIYEFERRDLVFENPKEAERVIGLIVEISNHTRTWANCGHTLDELGASKLVSGQKAGGANAPVQSAKVGRNEPCPCGSGLKYKKCCGK</sequence>
<dbReference type="SUPFAM" id="SSF103642">
    <property type="entry name" value="Sec-C motif"/>
    <property type="match status" value="1"/>
</dbReference>
<gene>
    <name evidence="1" type="ORF">J42TS3_21010</name>
</gene>
<keyword evidence="2" id="KW-1185">Reference proteome</keyword>
<accession>A0ABQ4MAR0</accession>
<reference evidence="1 2" key="1">
    <citation type="submission" date="2021-03" db="EMBL/GenBank/DDBJ databases">
        <title>Antimicrobial resistance genes in bacteria isolated from Japanese honey, and their potential for conferring macrolide and lincosamide resistance in the American foulbrood pathogen Paenibacillus larvae.</title>
        <authorList>
            <person name="Okamoto M."/>
            <person name="Kumagai M."/>
            <person name="Kanamori H."/>
            <person name="Takamatsu D."/>
        </authorList>
    </citation>
    <scope>NUCLEOTIDE SEQUENCE [LARGE SCALE GENOMIC DNA]</scope>
    <source>
        <strain evidence="1 2">J42TS3</strain>
    </source>
</reference>
<dbReference type="InterPro" id="IPR004027">
    <property type="entry name" value="SEC_C_motif"/>
</dbReference>
<dbReference type="Proteomes" id="UP000679992">
    <property type="component" value="Unassembled WGS sequence"/>
</dbReference>
<evidence type="ECO:0008006" key="3">
    <source>
        <dbReference type="Google" id="ProtNLM"/>
    </source>
</evidence>
<name>A0ABQ4MAR0_9BACL</name>
<dbReference type="PANTHER" id="PTHR33747:SF1">
    <property type="entry name" value="ADENYLATE CYCLASE-ASSOCIATED CAP C-TERMINAL DOMAIN-CONTAINING PROTEIN"/>
    <property type="match status" value="1"/>
</dbReference>
<organism evidence="1 2">
    <name type="scientific">Paenibacillus vini</name>
    <dbReference type="NCBI Taxonomy" id="1476024"/>
    <lineage>
        <taxon>Bacteria</taxon>
        <taxon>Bacillati</taxon>
        <taxon>Bacillota</taxon>
        <taxon>Bacilli</taxon>
        <taxon>Bacillales</taxon>
        <taxon>Paenibacillaceae</taxon>
        <taxon>Paenibacillus</taxon>
    </lineage>
</organism>
<protein>
    <recommendedName>
        <fullName evidence="3">SEC-C motif-containing protein</fullName>
    </recommendedName>
</protein>
<evidence type="ECO:0000313" key="1">
    <source>
        <dbReference type="EMBL" id="GIP53066.1"/>
    </source>
</evidence>
<proteinExistence type="predicted"/>
<evidence type="ECO:0000313" key="2">
    <source>
        <dbReference type="Proteomes" id="UP000679992"/>
    </source>
</evidence>
<dbReference type="RefSeq" id="WP_213654721.1">
    <property type="nucleotide sequence ID" value="NZ_BOSL01000005.1"/>
</dbReference>
<dbReference type="PANTHER" id="PTHR33747">
    <property type="entry name" value="UPF0225 PROTEIN SCO1677"/>
    <property type="match status" value="1"/>
</dbReference>
<dbReference type="Gene3D" id="3.10.450.50">
    <property type="match status" value="1"/>
</dbReference>
<dbReference type="EMBL" id="BOSL01000005">
    <property type="protein sequence ID" value="GIP53066.1"/>
    <property type="molecule type" value="Genomic_DNA"/>
</dbReference>